<dbReference type="InterPro" id="IPR003593">
    <property type="entry name" value="AAA+_ATPase"/>
</dbReference>
<proteinExistence type="predicted"/>
<dbReference type="EMBL" id="VLJV01000001">
    <property type="protein sequence ID" value="TWH21137.1"/>
    <property type="molecule type" value="Genomic_DNA"/>
</dbReference>
<dbReference type="SUPFAM" id="SSF52540">
    <property type="entry name" value="P-loop containing nucleoside triphosphate hydrolases"/>
    <property type="match status" value="2"/>
</dbReference>
<evidence type="ECO:0000256" key="4">
    <source>
        <dbReference type="ARBA" id="ARBA00023186"/>
    </source>
</evidence>
<organism evidence="9 10">
    <name type="scientific">Prauserella rugosa</name>
    <dbReference type="NCBI Taxonomy" id="43354"/>
    <lineage>
        <taxon>Bacteria</taxon>
        <taxon>Bacillati</taxon>
        <taxon>Actinomycetota</taxon>
        <taxon>Actinomycetes</taxon>
        <taxon>Pseudonocardiales</taxon>
        <taxon>Pseudonocardiaceae</taxon>
        <taxon>Prauserella</taxon>
    </lineage>
</organism>
<keyword evidence="9" id="KW-0378">Hydrolase</keyword>
<accession>A0A660CGY5</accession>
<dbReference type="FunFam" id="1.10.1780.10:FF:000001">
    <property type="entry name" value="ATP-dependent Clp protease ATP-binding subunit"/>
    <property type="match status" value="1"/>
</dbReference>
<dbReference type="SUPFAM" id="SSF81923">
    <property type="entry name" value="Double Clp-N motif"/>
    <property type="match status" value="1"/>
</dbReference>
<dbReference type="GO" id="GO:0034605">
    <property type="term" value="P:cellular response to heat"/>
    <property type="evidence" value="ECO:0007669"/>
    <property type="project" value="TreeGrafter"/>
</dbReference>
<dbReference type="InterPro" id="IPR001943">
    <property type="entry name" value="UVR_dom"/>
</dbReference>
<dbReference type="InterPro" id="IPR036628">
    <property type="entry name" value="Clp_N_dom_sf"/>
</dbReference>
<dbReference type="CDD" id="cd19499">
    <property type="entry name" value="RecA-like_ClpB_Hsp104-like"/>
    <property type="match status" value="1"/>
</dbReference>
<dbReference type="Gene3D" id="3.40.50.300">
    <property type="entry name" value="P-loop containing nucleotide triphosphate hydrolases"/>
    <property type="match status" value="2"/>
</dbReference>
<dbReference type="FunFam" id="1.10.8.60:FF:000011">
    <property type="entry name" value="ATP-dependent Clp protease ATP-binding subunit"/>
    <property type="match status" value="1"/>
</dbReference>
<evidence type="ECO:0000313" key="10">
    <source>
        <dbReference type="Proteomes" id="UP000317303"/>
    </source>
</evidence>
<dbReference type="InterPro" id="IPR027417">
    <property type="entry name" value="P-loop_NTPase"/>
</dbReference>
<evidence type="ECO:0000256" key="5">
    <source>
        <dbReference type="PROSITE-ProRule" id="PRU01251"/>
    </source>
</evidence>
<dbReference type="Pfam" id="PF17871">
    <property type="entry name" value="AAA_lid_9"/>
    <property type="match status" value="1"/>
</dbReference>
<dbReference type="InterPro" id="IPR018368">
    <property type="entry name" value="ClpA/B_CS1"/>
</dbReference>
<dbReference type="GO" id="GO:0008233">
    <property type="term" value="F:peptidase activity"/>
    <property type="evidence" value="ECO:0007669"/>
    <property type="project" value="UniProtKB-KW"/>
</dbReference>
<dbReference type="InterPro" id="IPR050130">
    <property type="entry name" value="ClpA_ClpB"/>
</dbReference>
<protein>
    <submittedName>
        <fullName evidence="9">ATP-dependent Clp protease ATP-binding subunit ClpC</fullName>
    </submittedName>
</protein>
<dbReference type="Proteomes" id="UP000317303">
    <property type="component" value="Unassembled WGS sequence"/>
</dbReference>
<keyword evidence="9" id="KW-0645">Protease</keyword>
<dbReference type="SMART" id="SM01086">
    <property type="entry name" value="ClpB_D2-small"/>
    <property type="match status" value="1"/>
</dbReference>
<dbReference type="AlphaFoldDB" id="A0A660CGY5"/>
<dbReference type="FunFam" id="3.40.50.300:FF:000010">
    <property type="entry name" value="Chaperone clpB 1, putative"/>
    <property type="match status" value="1"/>
</dbReference>
<evidence type="ECO:0000259" key="8">
    <source>
        <dbReference type="PROSITE" id="PS51903"/>
    </source>
</evidence>
<feature type="domain" description="Clp R" evidence="8">
    <location>
        <begin position="15"/>
        <end position="157"/>
    </location>
</feature>
<dbReference type="Pfam" id="PF00004">
    <property type="entry name" value="AAA"/>
    <property type="match status" value="1"/>
</dbReference>
<feature type="domain" description="UVR" evidence="7">
    <location>
        <begin position="435"/>
        <end position="470"/>
    </location>
</feature>
<keyword evidence="3 9" id="KW-0067">ATP-binding</keyword>
<keyword evidence="4" id="KW-0143">Chaperone</keyword>
<dbReference type="FunFam" id="3.40.50.300:FF:000025">
    <property type="entry name" value="ATP-dependent Clp protease subunit"/>
    <property type="match status" value="1"/>
</dbReference>
<dbReference type="InterPro" id="IPR004176">
    <property type="entry name" value="Clp_R_N"/>
</dbReference>
<dbReference type="Gene3D" id="4.10.860.10">
    <property type="entry name" value="UVR domain"/>
    <property type="match status" value="1"/>
</dbReference>
<dbReference type="PRINTS" id="PR00300">
    <property type="entry name" value="CLPPROTEASEA"/>
</dbReference>
<evidence type="ECO:0000256" key="3">
    <source>
        <dbReference type="ARBA" id="ARBA00022840"/>
    </source>
</evidence>
<dbReference type="SMART" id="SM00382">
    <property type="entry name" value="AAA"/>
    <property type="match status" value="2"/>
</dbReference>
<dbReference type="PROSITE" id="PS00870">
    <property type="entry name" value="CLPAB_1"/>
    <property type="match status" value="1"/>
</dbReference>
<dbReference type="PROSITE" id="PS51903">
    <property type="entry name" value="CLP_R"/>
    <property type="match status" value="1"/>
</dbReference>
<dbReference type="InterPro" id="IPR019489">
    <property type="entry name" value="Clp_ATPase_C"/>
</dbReference>
<feature type="compositionally biased region" description="Basic and acidic residues" evidence="6">
    <location>
        <begin position="826"/>
        <end position="840"/>
    </location>
</feature>
<dbReference type="PANTHER" id="PTHR11638:SF18">
    <property type="entry name" value="HEAT SHOCK PROTEIN 104"/>
    <property type="match status" value="1"/>
</dbReference>
<evidence type="ECO:0000313" key="9">
    <source>
        <dbReference type="EMBL" id="TWH21137.1"/>
    </source>
</evidence>
<name>A0A660CGY5_9PSEU</name>
<dbReference type="GO" id="GO:0016887">
    <property type="term" value="F:ATP hydrolysis activity"/>
    <property type="evidence" value="ECO:0007669"/>
    <property type="project" value="InterPro"/>
</dbReference>
<evidence type="ECO:0000256" key="1">
    <source>
        <dbReference type="ARBA" id="ARBA00022737"/>
    </source>
</evidence>
<keyword evidence="2" id="KW-0547">Nucleotide-binding</keyword>
<dbReference type="Pfam" id="PF02861">
    <property type="entry name" value="Clp_N"/>
    <property type="match status" value="1"/>
</dbReference>
<dbReference type="Gene3D" id="1.10.8.60">
    <property type="match status" value="2"/>
</dbReference>
<dbReference type="Pfam" id="PF07724">
    <property type="entry name" value="AAA_2"/>
    <property type="match status" value="1"/>
</dbReference>
<dbReference type="PANTHER" id="PTHR11638">
    <property type="entry name" value="ATP-DEPENDENT CLP PROTEASE"/>
    <property type="match status" value="1"/>
</dbReference>
<evidence type="ECO:0000259" key="7">
    <source>
        <dbReference type="PROSITE" id="PS50151"/>
    </source>
</evidence>
<keyword evidence="10" id="KW-1185">Reference proteome</keyword>
<comment type="caution">
    <text evidence="9">The sequence shown here is derived from an EMBL/GenBank/DDBJ whole genome shotgun (WGS) entry which is preliminary data.</text>
</comment>
<sequence length="863" mass="95838">MGRAAGAAVEGVGMFERFTDRARRVVVLAQEEARMLNHNYIGTEHILLGLIHEGEGVAAKALESLGIALEGVRQQVEEIIGQGQQAPSGHIPFTPRAKKVLELSLREALQLGHNYIGTEHILLGLIREGEGVAAQVLVKLGADLNRVRQQVLQLLSGYQGKEPQEAGGGRGEGTPSSSLVLDQFGRNLTQAARDGGLDPVIGRNQEIERVMQVLSRRTKNNPVLIGEPGVGKTAVVEGLAQNIVKGEVPETLKEKQLYTLDLGSLVAGSRYRGDFEERLKKVLKEIKTRGDIILFIDELHTLVGAGAAEGAIDAASILKPMLARGELQTIGATTLEEYRKYIEKDAALERRFQPIQVGEPSLEHTIEILKGLRDRYEAHHRVSITDSALVASATLADRYINDRYLPDKAIDLIDEAGARMRIRRMTAPPDLREFDEKIADVRRDKESAIDGQDFERAAALRDEEKQLLSQKSEREKQWKDGDLDVVAEVDDEQIAEVLANWTGIPVFKLTEEETTRLLRMEDELHKRIIGQEDAVKAVSQAIRRTRAGLKDPKRPSGSFIFAGPSGVGKTELSKALANFLFGEDDALIQIDMGEFHDRYTASRLFGAPPGYVGYEEGGQLTEKVRRKPFSVVLFDEIEKAHQEIYNTLLQVLEDGRLTDGQGRTVDFKNTVLIFTSNLGTSDISKSVSLGFSSGNDEVTRYEKMKQRVNEEMKKHFRPEFLNRIDDIIVFHQLTQDQIIEMVDFMVRRVEEALKGKDMAIELTDRAKALLAKRGFDPVLGARPLRRTIQREVEDQLSEKILFGEVEPGQIIIVDVEGWEVGDEKDDQAKFTFRGEPKPVDVPDAPPVSMAAGEESSGSGESEE</sequence>
<dbReference type="FunFam" id="1.10.8.60:FF:000017">
    <property type="entry name" value="ATP-dependent chaperone ClpB"/>
    <property type="match status" value="1"/>
</dbReference>
<dbReference type="InterPro" id="IPR001270">
    <property type="entry name" value="ClpA/B"/>
</dbReference>
<evidence type="ECO:0000256" key="6">
    <source>
        <dbReference type="SAM" id="MobiDB-lite"/>
    </source>
</evidence>
<feature type="compositionally biased region" description="Low complexity" evidence="6">
    <location>
        <begin position="852"/>
        <end position="863"/>
    </location>
</feature>
<reference evidence="9 10" key="1">
    <citation type="submission" date="2019-07" db="EMBL/GenBank/DDBJ databases">
        <title>R&amp;d 2014.</title>
        <authorList>
            <person name="Klenk H.-P."/>
        </authorList>
    </citation>
    <scope>NUCLEOTIDE SEQUENCE [LARGE SCALE GENOMIC DNA]</scope>
    <source>
        <strain evidence="9 10">DSM 43194</strain>
    </source>
</reference>
<dbReference type="GO" id="GO:0005737">
    <property type="term" value="C:cytoplasm"/>
    <property type="evidence" value="ECO:0007669"/>
    <property type="project" value="TreeGrafter"/>
</dbReference>
<dbReference type="PROSITE" id="PS50151">
    <property type="entry name" value="UVR"/>
    <property type="match status" value="1"/>
</dbReference>
<dbReference type="GO" id="GO:0005524">
    <property type="term" value="F:ATP binding"/>
    <property type="evidence" value="ECO:0007669"/>
    <property type="project" value="UniProtKB-KW"/>
</dbReference>
<evidence type="ECO:0000256" key="2">
    <source>
        <dbReference type="ARBA" id="ARBA00022741"/>
    </source>
</evidence>
<dbReference type="Pfam" id="PF10431">
    <property type="entry name" value="ClpB_D2-small"/>
    <property type="match status" value="1"/>
</dbReference>
<dbReference type="CDD" id="cd00009">
    <property type="entry name" value="AAA"/>
    <property type="match status" value="1"/>
</dbReference>
<dbReference type="InterPro" id="IPR041546">
    <property type="entry name" value="ClpA/ClpB_AAA_lid"/>
</dbReference>
<keyword evidence="1 5" id="KW-0677">Repeat</keyword>
<feature type="region of interest" description="Disordered" evidence="6">
    <location>
        <begin position="824"/>
        <end position="863"/>
    </location>
</feature>
<dbReference type="Gene3D" id="1.10.1780.10">
    <property type="entry name" value="Clp, N-terminal domain"/>
    <property type="match status" value="1"/>
</dbReference>
<gene>
    <name evidence="9" type="ORF">JD82_02991</name>
</gene>
<dbReference type="InterPro" id="IPR003959">
    <property type="entry name" value="ATPase_AAA_core"/>
</dbReference>
<dbReference type="GO" id="GO:0006508">
    <property type="term" value="P:proteolysis"/>
    <property type="evidence" value="ECO:0007669"/>
    <property type="project" value="UniProtKB-KW"/>
</dbReference>